<dbReference type="InterPro" id="IPR026841">
    <property type="entry name" value="Aur1/Ipt1"/>
</dbReference>
<dbReference type="SUPFAM" id="SSF48317">
    <property type="entry name" value="Acid phosphatase/Vanadium-dependent haloperoxidase"/>
    <property type="match status" value="1"/>
</dbReference>
<evidence type="ECO:0000259" key="2">
    <source>
        <dbReference type="Pfam" id="PF14378"/>
    </source>
</evidence>
<sequence>MKTLKKIIPSYAVIPIIMSLVVNMITYFGTRIFTTKLHHYNINCFIDDMIPFTTFMIWIYVLSYVIWVVGFIAIGRENKKVCYEVLFGEQIAKLMCLVIFVAFPTTLIRPEFDVNTLSEWMTNLIYTLDSPDNLFPSIHCLESWVCFRGAMRCKKVGKVYKVIMLILALLVFASTVMVKQHVFVDIIGAILVVEIGLALAKRLNIYKKLDKSYSE</sequence>
<dbReference type="InterPro" id="IPR036938">
    <property type="entry name" value="PAP2/HPO_sf"/>
</dbReference>
<proteinExistence type="predicted"/>
<evidence type="ECO:0000256" key="1">
    <source>
        <dbReference type="SAM" id="Phobius"/>
    </source>
</evidence>
<gene>
    <name evidence="3" type="ORF">H8S00_12060</name>
</gene>
<organism evidence="3 4">
    <name type="scientific">Eubacterium segne</name>
    <dbReference type="NCBI Taxonomy" id="2763045"/>
    <lineage>
        <taxon>Bacteria</taxon>
        <taxon>Bacillati</taxon>
        <taxon>Bacillota</taxon>
        <taxon>Clostridia</taxon>
        <taxon>Eubacteriales</taxon>
        <taxon>Eubacteriaceae</taxon>
        <taxon>Eubacterium</taxon>
    </lineage>
</organism>
<reference evidence="3 4" key="1">
    <citation type="submission" date="2020-08" db="EMBL/GenBank/DDBJ databases">
        <title>Genome public.</title>
        <authorList>
            <person name="Liu C."/>
            <person name="Sun Q."/>
        </authorList>
    </citation>
    <scope>NUCLEOTIDE SEQUENCE [LARGE SCALE GENOMIC DNA]</scope>
    <source>
        <strain evidence="3 4">BX4</strain>
    </source>
</reference>
<keyword evidence="4" id="KW-1185">Reference proteome</keyword>
<evidence type="ECO:0000313" key="3">
    <source>
        <dbReference type="EMBL" id="MBC5668705.1"/>
    </source>
</evidence>
<feature type="transmembrane region" description="Helical" evidence="1">
    <location>
        <begin position="182"/>
        <end position="200"/>
    </location>
</feature>
<comment type="caution">
    <text evidence="3">The sequence shown here is derived from an EMBL/GenBank/DDBJ whole genome shotgun (WGS) entry which is preliminary data.</text>
</comment>
<name>A0ABR7F511_9FIRM</name>
<dbReference type="Proteomes" id="UP000597877">
    <property type="component" value="Unassembled WGS sequence"/>
</dbReference>
<feature type="transmembrane region" description="Helical" evidence="1">
    <location>
        <begin position="159"/>
        <end position="176"/>
    </location>
</feature>
<dbReference type="EMBL" id="JACOOZ010000009">
    <property type="protein sequence ID" value="MBC5668705.1"/>
    <property type="molecule type" value="Genomic_DNA"/>
</dbReference>
<protein>
    <submittedName>
        <fullName evidence="3">Phosphatase PAP2 family protein</fullName>
    </submittedName>
</protein>
<dbReference type="Pfam" id="PF14378">
    <property type="entry name" value="PAP2_3"/>
    <property type="match status" value="1"/>
</dbReference>
<evidence type="ECO:0000313" key="4">
    <source>
        <dbReference type="Proteomes" id="UP000597877"/>
    </source>
</evidence>
<feature type="transmembrane region" description="Helical" evidence="1">
    <location>
        <begin position="49"/>
        <end position="74"/>
    </location>
</feature>
<feature type="transmembrane region" description="Helical" evidence="1">
    <location>
        <begin position="7"/>
        <end position="29"/>
    </location>
</feature>
<dbReference type="RefSeq" id="WP_118589659.1">
    <property type="nucleotide sequence ID" value="NZ_JACOOZ010000009.1"/>
</dbReference>
<keyword evidence="1" id="KW-0472">Membrane</keyword>
<accession>A0ABR7F511</accession>
<keyword evidence="1" id="KW-0812">Transmembrane</keyword>
<keyword evidence="1" id="KW-1133">Transmembrane helix</keyword>
<feature type="domain" description="Inositolphosphotransferase Aur1/Ipt1" evidence="2">
    <location>
        <begin position="43"/>
        <end position="198"/>
    </location>
</feature>